<keyword evidence="2" id="KW-1185">Reference proteome</keyword>
<protein>
    <submittedName>
        <fullName evidence="1">Uncharacterized protein</fullName>
    </submittedName>
</protein>
<sequence length="40" mass="4212">MMDSASLPLKPSIGSSLNRPLFSLLGFSLVNTLVTMTNGT</sequence>
<accession>A0ABD3MY64</accession>
<comment type="caution">
    <text evidence="1">The sequence shown here is derived from an EMBL/GenBank/DDBJ whole genome shotgun (WGS) entry which is preliminary data.</text>
</comment>
<name>A0ABD3MY64_9STRA</name>
<reference evidence="1 2" key="1">
    <citation type="submission" date="2024-10" db="EMBL/GenBank/DDBJ databases">
        <title>Updated reference genomes for cyclostephanoid diatoms.</title>
        <authorList>
            <person name="Roberts W.R."/>
            <person name="Alverson A.J."/>
        </authorList>
    </citation>
    <scope>NUCLEOTIDE SEQUENCE [LARGE SCALE GENOMIC DNA]</scope>
    <source>
        <strain evidence="1 2">AJA010-31</strain>
    </source>
</reference>
<dbReference type="AlphaFoldDB" id="A0ABD3MY64"/>
<dbReference type="Proteomes" id="UP001530400">
    <property type="component" value="Unassembled WGS sequence"/>
</dbReference>
<gene>
    <name evidence="1" type="ORF">ACHAWO_013145</name>
</gene>
<dbReference type="EMBL" id="JALLPJ020001341">
    <property type="protein sequence ID" value="KAL3768859.1"/>
    <property type="molecule type" value="Genomic_DNA"/>
</dbReference>
<evidence type="ECO:0000313" key="1">
    <source>
        <dbReference type="EMBL" id="KAL3768859.1"/>
    </source>
</evidence>
<organism evidence="1 2">
    <name type="scientific">Cyclotella atomus</name>
    <dbReference type="NCBI Taxonomy" id="382360"/>
    <lineage>
        <taxon>Eukaryota</taxon>
        <taxon>Sar</taxon>
        <taxon>Stramenopiles</taxon>
        <taxon>Ochrophyta</taxon>
        <taxon>Bacillariophyta</taxon>
        <taxon>Coscinodiscophyceae</taxon>
        <taxon>Thalassiosirophycidae</taxon>
        <taxon>Stephanodiscales</taxon>
        <taxon>Stephanodiscaceae</taxon>
        <taxon>Cyclotella</taxon>
    </lineage>
</organism>
<proteinExistence type="predicted"/>
<evidence type="ECO:0000313" key="2">
    <source>
        <dbReference type="Proteomes" id="UP001530400"/>
    </source>
</evidence>